<dbReference type="AlphaFoldDB" id="A0A9W6SQM1"/>
<proteinExistence type="inferred from homology"/>
<dbReference type="InterPro" id="IPR005905">
    <property type="entry name" value="D_ala_D_ala"/>
</dbReference>
<keyword evidence="7" id="KW-0067">ATP-binding</keyword>
<keyword evidence="6" id="KW-0464">Manganese</keyword>
<evidence type="ECO:0000313" key="9">
    <source>
        <dbReference type="EMBL" id="GLZ81149.1"/>
    </source>
</evidence>
<evidence type="ECO:0000259" key="8">
    <source>
        <dbReference type="PROSITE" id="PS50975"/>
    </source>
</evidence>
<dbReference type="PANTHER" id="PTHR23132:SF23">
    <property type="entry name" value="D-ALANINE--D-ALANINE LIGASE B"/>
    <property type="match status" value="1"/>
</dbReference>
<dbReference type="GO" id="GO:0046872">
    <property type="term" value="F:metal ion binding"/>
    <property type="evidence" value="ECO:0007669"/>
    <property type="project" value="UniProtKB-KW"/>
</dbReference>
<comment type="catalytic activity">
    <reaction evidence="4">
        <text>2 D-alanine + ATP = D-alanyl-D-alanine + ADP + phosphate + H(+)</text>
        <dbReference type="Rhea" id="RHEA:11224"/>
        <dbReference type="ChEBI" id="CHEBI:15378"/>
        <dbReference type="ChEBI" id="CHEBI:30616"/>
        <dbReference type="ChEBI" id="CHEBI:43474"/>
        <dbReference type="ChEBI" id="CHEBI:57416"/>
        <dbReference type="ChEBI" id="CHEBI:57822"/>
        <dbReference type="ChEBI" id="CHEBI:456216"/>
        <dbReference type="EC" id="6.3.2.4"/>
    </reaction>
</comment>
<feature type="binding site" evidence="6">
    <location>
        <position position="284"/>
    </location>
    <ligand>
        <name>Mg(2+)</name>
        <dbReference type="ChEBI" id="CHEBI:18420"/>
        <label>1</label>
    </ligand>
</feature>
<dbReference type="InterPro" id="IPR011095">
    <property type="entry name" value="Dala_Dala_lig_C"/>
</dbReference>
<dbReference type="SUPFAM" id="SSF52440">
    <property type="entry name" value="PreATP-grasp domain"/>
    <property type="match status" value="1"/>
</dbReference>
<protein>
    <recommendedName>
        <fullName evidence="4">D-alanine--D-alanine ligase</fullName>
        <ecNumber evidence="4">6.3.2.4</ecNumber>
    </recommendedName>
    <alternativeName>
        <fullName evidence="4">D-Ala-D-Ala ligase</fullName>
    </alternativeName>
    <alternativeName>
        <fullName evidence="4">D-alanylalanine synthetase</fullName>
    </alternativeName>
</protein>
<gene>
    <name evidence="9" type="primary">ddlA</name>
    <name evidence="4" type="synonym">ddl</name>
    <name evidence="9" type="ORF">Afil01_59560</name>
</gene>
<dbReference type="GO" id="GO:0009252">
    <property type="term" value="P:peptidoglycan biosynthetic process"/>
    <property type="evidence" value="ECO:0007669"/>
    <property type="project" value="UniProtKB-UniRule"/>
</dbReference>
<dbReference type="GO" id="GO:0005524">
    <property type="term" value="F:ATP binding"/>
    <property type="evidence" value="ECO:0007669"/>
    <property type="project" value="UniProtKB-UniRule"/>
</dbReference>
<keyword evidence="6" id="KW-0479">Metal-binding</keyword>
<dbReference type="EMBL" id="BSTX01000005">
    <property type="protein sequence ID" value="GLZ81149.1"/>
    <property type="molecule type" value="Genomic_DNA"/>
</dbReference>
<evidence type="ECO:0000256" key="1">
    <source>
        <dbReference type="ARBA" id="ARBA00010871"/>
    </source>
</evidence>
<evidence type="ECO:0000256" key="3">
    <source>
        <dbReference type="ARBA" id="ARBA00023316"/>
    </source>
</evidence>
<feature type="binding site" evidence="6">
    <location>
        <position position="271"/>
    </location>
    <ligand>
        <name>Mg(2+)</name>
        <dbReference type="ChEBI" id="CHEBI:18420"/>
        <label>1</label>
    </ligand>
</feature>
<keyword evidence="7" id="KW-0547">Nucleotide-binding</keyword>
<evidence type="ECO:0000256" key="4">
    <source>
        <dbReference type="HAMAP-Rule" id="MF_00047"/>
    </source>
</evidence>
<dbReference type="RefSeq" id="WP_285666527.1">
    <property type="nucleotide sequence ID" value="NZ_BSTX01000005.1"/>
</dbReference>
<keyword evidence="4" id="KW-0573">Peptidoglycan synthesis</keyword>
<comment type="subcellular location">
    <subcellularLocation>
        <location evidence="4">Cytoplasm</location>
    </subcellularLocation>
</comment>
<dbReference type="Gene3D" id="3.40.50.20">
    <property type="match status" value="1"/>
</dbReference>
<dbReference type="InterPro" id="IPR013815">
    <property type="entry name" value="ATP_grasp_subdomain_1"/>
</dbReference>
<keyword evidence="3 4" id="KW-0961">Cell wall biogenesis/degradation</keyword>
<dbReference type="GO" id="GO:0008360">
    <property type="term" value="P:regulation of cell shape"/>
    <property type="evidence" value="ECO:0007669"/>
    <property type="project" value="UniProtKB-KW"/>
</dbReference>
<dbReference type="Proteomes" id="UP001165079">
    <property type="component" value="Unassembled WGS sequence"/>
</dbReference>
<feature type="active site" evidence="5">
    <location>
        <position position="295"/>
    </location>
</feature>
<dbReference type="PROSITE" id="PS50975">
    <property type="entry name" value="ATP_GRASP"/>
    <property type="match status" value="1"/>
</dbReference>
<dbReference type="Pfam" id="PF07478">
    <property type="entry name" value="Dala_Dala_lig_C"/>
    <property type="match status" value="1"/>
</dbReference>
<feature type="binding site" evidence="6">
    <location>
        <position position="286"/>
    </location>
    <ligand>
        <name>Mg(2+)</name>
        <dbReference type="ChEBI" id="CHEBI:18420"/>
        <label>2</label>
    </ligand>
</feature>
<keyword evidence="4" id="KW-0133">Cell shape</keyword>
<dbReference type="Gene3D" id="3.30.470.20">
    <property type="entry name" value="ATP-grasp fold, B domain"/>
    <property type="match status" value="1"/>
</dbReference>
<comment type="pathway">
    <text evidence="4">Cell wall biogenesis; peptidoglycan biosynthesis.</text>
</comment>
<dbReference type="PIRSF" id="PIRSF039102">
    <property type="entry name" value="Ddl/VanB"/>
    <property type="match status" value="1"/>
</dbReference>
<feature type="active site" evidence="5">
    <location>
        <position position="160"/>
    </location>
</feature>
<evidence type="ECO:0000313" key="10">
    <source>
        <dbReference type="Proteomes" id="UP001165079"/>
    </source>
</evidence>
<reference evidence="9" key="1">
    <citation type="submission" date="2023-03" db="EMBL/GenBank/DDBJ databases">
        <title>Actinorhabdospora filicis NBRC 111898.</title>
        <authorList>
            <person name="Ichikawa N."/>
            <person name="Sato H."/>
            <person name="Tonouchi N."/>
        </authorList>
    </citation>
    <scope>NUCLEOTIDE SEQUENCE</scope>
    <source>
        <strain evidence="9">NBRC 111898</strain>
    </source>
</reference>
<evidence type="ECO:0000256" key="5">
    <source>
        <dbReference type="PIRSR" id="PIRSR039102-1"/>
    </source>
</evidence>
<dbReference type="SUPFAM" id="SSF56059">
    <property type="entry name" value="Glutathione synthetase ATP-binding domain-like"/>
    <property type="match status" value="1"/>
</dbReference>
<dbReference type="GO" id="GO:0008716">
    <property type="term" value="F:D-alanine-D-alanine ligase activity"/>
    <property type="evidence" value="ECO:0007669"/>
    <property type="project" value="UniProtKB-UniRule"/>
</dbReference>
<evidence type="ECO:0000256" key="6">
    <source>
        <dbReference type="PIRSR" id="PIRSR039102-3"/>
    </source>
</evidence>
<dbReference type="HAMAP" id="MF_00047">
    <property type="entry name" value="Dala_Dala_lig"/>
    <property type="match status" value="1"/>
</dbReference>
<keyword evidence="2 4" id="KW-0436">Ligase</keyword>
<feature type="domain" description="ATP-grasp" evidence="8">
    <location>
        <begin position="110"/>
        <end position="317"/>
    </location>
</feature>
<organism evidence="9 10">
    <name type="scientific">Actinorhabdospora filicis</name>
    <dbReference type="NCBI Taxonomy" id="1785913"/>
    <lineage>
        <taxon>Bacteria</taxon>
        <taxon>Bacillati</taxon>
        <taxon>Actinomycetota</taxon>
        <taxon>Actinomycetes</taxon>
        <taxon>Micromonosporales</taxon>
        <taxon>Micromonosporaceae</taxon>
        <taxon>Actinorhabdospora</taxon>
    </lineage>
</organism>
<keyword evidence="10" id="KW-1185">Reference proteome</keyword>
<dbReference type="Gene3D" id="3.30.1490.20">
    <property type="entry name" value="ATP-grasp fold, A domain"/>
    <property type="match status" value="1"/>
</dbReference>
<comment type="similarity">
    <text evidence="1 4">Belongs to the D-alanine--D-alanine ligase family.</text>
</comment>
<comment type="function">
    <text evidence="4">Cell wall formation.</text>
</comment>
<dbReference type="PANTHER" id="PTHR23132">
    <property type="entry name" value="D-ALANINE--D-ALANINE LIGASE"/>
    <property type="match status" value="1"/>
</dbReference>
<accession>A0A9W6SQM1</accession>
<dbReference type="GO" id="GO:0071555">
    <property type="term" value="P:cell wall organization"/>
    <property type="evidence" value="ECO:0007669"/>
    <property type="project" value="UniProtKB-KW"/>
</dbReference>
<comment type="caution">
    <text evidence="9">The sequence shown here is derived from an EMBL/GenBank/DDBJ whole genome shotgun (WGS) entry which is preliminary data.</text>
</comment>
<dbReference type="EC" id="6.3.2.4" evidence="4"/>
<dbReference type="InterPro" id="IPR016185">
    <property type="entry name" value="PreATP-grasp_dom_sf"/>
</dbReference>
<evidence type="ECO:0000256" key="7">
    <source>
        <dbReference type="PROSITE-ProRule" id="PRU00409"/>
    </source>
</evidence>
<dbReference type="GO" id="GO:0005737">
    <property type="term" value="C:cytoplasm"/>
    <property type="evidence" value="ECO:0007669"/>
    <property type="project" value="UniProtKB-SubCell"/>
</dbReference>
<feature type="active site" evidence="5">
    <location>
        <position position="24"/>
    </location>
</feature>
<name>A0A9W6SQM1_9ACTN</name>
<dbReference type="NCBIfam" id="NF002378">
    <property type="entry name" value="PRK01372.1"/>
    <property type="match status" value="1"/>
</dbReference>
<evidence type="ECO:0000256" key="2">
    <source>
        <dbReference type="ARBA" id="ARBA00022598"/>
    </source>
</evidence>
<keyword evidence="4" id="KW-0963">Cytoplasm</keyword>
<dbReference type="InterPro" id="IPR011761">
    <property type="entry name" value="ATP-grasp"/>
</dbReference>
<comment type="cofactor">
    <cofactor evidence="6">
        <name>Mg(2+)</name>
        <dbReference type="ChEBI" id="CHEBI:18420"/>
    </cofactor>
    <cofactor evidence="6">
        <name>Mn(2+)</name>
        <dbReference type="ChEBI" id="CHEBI:29035"/>
    </cofactor>
    <text evidence="6">Binds 2 magnesium or manganese ions per subunit.</text>
</comment>
<sequence length="323" mass="33351">MTGEPAAALADARVLILAGGLSYERDVSLRSGRRIADALGELGVHAELADVDASLLSSLAKDPPEAVVFALHGAPGEDGSLRGVLELLGVPYVGPSATSARRAWDKPGAKTLLREAGLATPDWIALPRETFSDLGAAALLDRIAQRMGLPLVVKPSQGGSGLGVQRVTDAADLPAAMMAAFAYGDVALIERFVPGVDVAVSIVDLGEGPVALPAVEIAPKGGEYDYVARYNAGATTWHCPARLSDEVAARVAEVAVAAHTALNLGDLSRVDLMVAEDGTPWFLEANVAPGMTETSLLPHAARAAGIGLGQLLASLVERAIKRH</sequence>
<feature type="binding site" evidence="6">
    <location>
        <position position="284"/>
    </location>
    <ligand>
        <name>Mg(2+)</name>
        <dbReference type="ChEBI" id="CHEBI:18420"/>
        <label>2</label>
    </ligand>
</feature>
<keyword evidence="6" id="KW-0460">Magnesium</keyword>